<dbReference type="InterPro" id="IPR025676">
    <property type="entry name" value="Clr5_dom"/>
</dbReference>
<gene>
    <name evidence="4" type="ORF">BP6252_13135</name>
</gene>
<dbReference type="OrthoDB" id="5308957at2759"/>
<feature type="compositionally biased region" description="Polar residues" evidence="2">
    <location>
        <begin position="93"/>
        <end position="102"/>
    </location>
</feature>
<evidence type="ECO:0000256" key="1">
    <source>
        <dbReference type="SAM" id="Coils"/>
    </source>
</evidence>
<evidence type="ECO:0000259" key="3">
    <source>
        <dbReference type="Pfam" id="PF14420"/>
    </source>
</evidence>
<feature type="domain" description="Clr5" evidence="3">
    <location>
        <begin position="434"/>
        <end position="482"/>
    </location>
</feature>
<name>A0A3D8QA35_9HELO</name>
<evidence type="ECO:0000256" key="2">
    <source>
        <dbReference type="SAM" id="MobiDB-lite"/>
    </source>
</evidence>
<protein>
    <recommendedName>
        <fullName evidence="3">Clr5 domain-containing protein</fullName>
    </recommendedName>
</protein>
<evidence type="ECO:0000313" key="4">
    <source>
        <dbReference type="EMBL" id="RDW58659.1"/>
    </source>
</evidence>
<organism evidence="4 5">
    <name type="scientific">Coleophoma cylindrospora</name>
    <dbReference type="NCBI Taxonomy" id="1849047"/>
    <lineage>
        <taxon>Eukaryota</taxon>
        <taxon>Fungi</taxon>
        <taxon>Dikarya</taxon>
        <taxon>Ascomycota</taxon>
        <taxon>Pezizomycotina</taxon>
        <taxon>Leotiomycetes</taxon>
        <taxon>Helotiales</taxon>
        <taxon>Dermateaceae</taxon>
        <taxon>Coleophoma</taxon>
    </lineage>
</organism>
<feature type="region of interest" description="Disordered" evidence="2">
    <location>
        <begin position="72"/>
        <end position="105"/>
    </location>
</feature>
<comment type="caution">
    <text evidence="4">The sequence shown here is derived from an EMBL/GenBank/DDBJ whole genome shotgun (WGS) entry which is preliminary data.</text>
</comment>
<keyword evidence="5" id="KW-1185">Reference proteome</keyword>
<sequence>MKARFPIHPIIVVLFCTRSSASTQCPALLEEAFLLTAFLLCSAVVTLKTHLIAQSTSVSALIFNQANCSQNSKSADESRQRKKTSQPCRKQHTGNMDSSAHQFDTPMELNPTFEVDLDETHNGENNTPHQSFQQVELYPAFNQGDFACTSVPPGERYDNILPLDFSAYPFDTPMELNPTFDVDLDEALSVKYTAPPQSFHQAELYSVFNQGDFASFNLSPGEQYRNFQPVDCSGYQSDVPVALHPASDADLVLDEIFNGENATPHQSFHQAELYPAFNQGDFDSTDLIPGERYHNFLPQDPPVSSDPFQPGLQGNAFSQRDFPMTENLFQSQIDGTFQQDHISVVDTPTQAVFYDNISQQGFHSTGIVQSAGHPDIPKSLACSQALNQVNLKSSVQQGDLTASPGTTEQTCFDAVAVVNKAHDPKKSVRGYSHHEWEAKKDVLYRLWVTRDMPMLIETMTKVYGFTACSKAYSSRFNKWGFPHKNRTKANVGRAILRDDDKNLVRKRPAQRLRKSEKGDVPWAFMKNSVSKGLKDKAYNHHSDMINHLENLAKCLFDKGDENGWTYNEFTLVPPSGAKDNSKTWQLLTHQCYSASTLAECGLSSRVTPSLQRLFDGLGQAAEICNPNVLIYFWNICTSLNRIRMSGMPKRERYPLLYPLLATLVKSFSNSRQNKKTSFIIGFLNSLIFILETDPEAMRETLEMGYKKVIEIIGKAIGHDHAIVLNMASHYCKHYNAHIVDQVRPKSILEKYKHLIEVAESTCGSSEEQTIALRYDYIRATSLSKIDYDVVLKLQKQTAGICKAQPGLQYCLATRAFAFSTELLANMHFEKEIAGKKALREQQAREQKQSISENRALVEKEALAEQKSPPEAEEIANKKALAEERALTEKKRLAREGAKKEIAEAREREREQKQAKIKAISETRALAKIRALAEKKPPAEVKKIGKEVVAAQKRALAEKKKQEALATKSKLRIQGPELPPRKSLTYLNEAISVLQEGDQDCLIWAASFSKRLSLWHQISGDREACRDEKDRTVAIRLKIEATQHAKNISCRSKERCKVRGGTGNVNGLRIKRREAHQSVVSSLKRMSLKSS</sequence>
<evidence type="ECO:0000313" key="5">
    <source>
        <dbReference type="Proteomes" id="UP000256645"/>
    </source>
</evidence>
<reference evidence="4 5" key="1">
    <citation type="journal article" date="2018" name="IMA Fungus">
        <title>IMA Genome-F 9: Draft genome sequence of Annulohypoxylon stygium, Aspergillus mulundensis, Berkeleyomyces basicola (syn. Thielaviopsis basicola), Ceratocystis smalleyi, two Cercospora beticola strains, Coleophoma cylindrospora, Fusarium fracticaudum, Phialophora cf. hyalina, and Morchella septimelata.</title>
        <authorList>
            <person name="Wingfield B.D."/>
            <person name="Bills G.F."/>
            <person name="Dong Y."/>
            <person name="Huang W."/>
            <person name="Nel W.J."/>
            <person name="Swalarsk-Parry B.S."/>
            <person name="Vaghefi N."/>
            <person name="Wilken P.M."/>
            <person name="An Z."/>
            <person name="de Beer Z.W."/>
            <person name="De Vos L."/>
            <person name="Chen L."/>
            <person name="Duong T.A."/>
            <person name="Gao Y."/>
            <person name="Hammerbacher A."/>
            <person name="Kikkert J.R."/>
            <person name="Li Y."/>
            <person name="Li H."/>
            <person name="Li K."/>
            <person name="Li Q."/>
            <person name="Liu X."/>
            <person name="Ma X."/>
            <person name="Naidoo K."/>
            <person name="Pethybridge S.J."/>
            <person name="Sun J."/>
            <person name="Steenkamp E.T."/>
            <person name="van der Nest M.A."/>
            <person name="van Wyk S."/>
            <person name="Wingfield M.J."/>
            <person name="Xiong C."/>
            <person name="Yue Q."/>
            <person name="Zhang X."/>
        </authorList>
    </citation>
    <scope>NUCLEOTIDE SEQUENCE [LARGE SCALE GENOMIC DNA]</scope>
    <source>
        <strain evidence="4 5">BP6252</strain>
    </source>
</reference>
<dbReference type="STRING" id="1849047.A0A3D8QA35"/>
<dbReference type="AlphaFoldDB" id="A0A3D8QA35"/>
<proteinExistence type="predicted"/>
<feature type="compositionally biased region" description="Basic residues" evidence="2">
    <location>
        <begin position="80"/>
        <end position="92"/>
    </location>
</feature>
<dbReference type="Proteomes" id="UP000256645">
    <property type="component" value="Unassembled WGS sequence"/>
</dbReference>
<dbReference type="EMBL" id="PDLM01000017">
    <property type="protein sequence ID" value="RDW58659.1"/>
    <property type="molecule type" value="Genomic_DNA"/>
</dbReference>
<feature type="coiled-coil region" evidence="1">
    <location>
        <begin position="887"/>
        <end position="922"/>
    </location>
</feature>
<dbReference type="Pfam" id="PF14420">
    <property type="entry name" value="Clr5"/>
    <property type="match status" value="1"/>
</dbReference>
<keyword evidence="1" id="KW-0175">Coiled coil</keyword>
<accession>A0A3D8QA35</accession>